<feature type="region of interest" description="Disordered" evidence="4">
    <location>
        <begin position="183"/>
        <end position="216"/>
    </location>
</feature>
<organism evidence="7 8">
    <name type="scientific">Diversispora epigaea</name>
    <dbReference type="NCBI Taxonomy" id="1348612"/>
    <lineage>
        <taxon>Eukaryota</taxon>
        <taxon>Fungi</taxon>
        <taxon>Fungi incertae sedis</taxon>
        <taxon>Mucoromycota</taxon>
        <taxon>Glomeromycotina</taxon>
        <taxon>Glomeromycetes</taxon>
        <taxon>Diversisporales</taxon>
        <taxon>Diversisporaceae</taxon>
        <taxon>Diversispora</taxon>
    </lineage>
</organism>
<feature type="compositionally biased region" description="Polar residues" evidence="4">
    <location>
        <begin position="58"/>
        <end position="72"/>
    </location>
</feature>
<feature type="compositionally biased region" description="Low complexity" evidence="4">
    <location>
        <begin position="159"/>
        <end position="169"/>
    </location>
</feature>
<feature type="compositionally biased region" description="Low complexity" evidence="4">
    <location>
        <begin position="617"/>
        <end position="630"/>
    </location>
</feature>
<sequence length="1294" mass="140418">MTTQSELGKESYTTNVSGSSTGGSPQPETRFFSKRAREIQLEEGITSYRSGALPPPSHSTNGAFNNGTLLSDSTSNASLDYLNLKSVGTKVSPTPNGSNSDHSSYPSSFRRTRADTLPSSLTRPTSIIGHHPTSSLSMTSSIGPSSASPLLTPPKSNSRLRSGSLTLPSSSLSAAFGPSIFTSGWSDHRNEQNGPSTPPMQTPTTGDLLRGDENNTVGKTLDYLGLDDHEHSGVSKRSSNGTLPQIKVEMKTSTGGSLSTLPALRRDANRIRSYSVSATAKYDEPPPPTTVSTNNLFPPGASVVQQFHQTHSRPRAISLGILDLPNDIMLLRQGRNGQMYSDLTDSAQGSTNSSRSLGGEQLLGMMLVGAMEGKKKQKQQMHMDDDYLIADREDMEHARSGVSSPRDQTPDHSQQSTPPPQNPTRSLWIGNIDPNLSTQDLMQLFSPYGSIESLRLLPDKECGFVNFTRVEDAIRAKDDIMNRMGGRVGNCIVRVGFGKADALNNHDLSPSSQTQLQPTRALWVGNIPTSTTPQTLQNIFSPYGNIESARVLTHKSCGFVNFEKLDDAVKAKKALHGKEVLGSIVGPVRIGFAKVQLKPSPTSTPEPGSPANRHVRNLSSSSSSSNNQNSGQWNGQMENYHNNMMRMLIANSNTNGGLSERQLMMRELSGGLDDDIGDVSENKSTSTYFNTIPPVSDPNPNRKPDASRLREIRKRLDSTHCSAKEVEAIASEVMDECVELSSDYIGNTVVQKLFERCSENTKTKMLEKIAPHLATIGIHKNGTWAAQKIIDCAKTPSQMQLITSNVKPYTPPLLLDQFGNYVVQCCLRLSSQRNQFIFDAMVDKCWEIAQGRFGARAMRACLESQHVTKKQQKQVSIAIVMNAVALSTNPNGALLLTWMLDTSSFPGRYRILAPRLAPHLAHLCTHKLASLTALKIINQRQEPDARELTVAALFFSANDQILEEVLSDQVHGVGVVQKVLSSPYVDPAEKQRLAEKVKIVLGKLKVQQVQGYKRLMEELGMFGDPTIVGASIGIPPQGMFPGHLPPDFAAAAAYYAAAQAAYANQQIQQAANSTPTSESNNSPQEQINSQTTTQPPSNENSINSNGTVSTPPPPPPLPPTSFPPPNPMFLNNLQMSPHHPPSPFPPNSPYPHMSPFPPFLHPSALAAVAAGMYGHPAMFNPAAAYPYILAANNTLPPPMAPHTPPASNAMPNNQMMNFLQPQQLVQQSSPQQHPDTDQEEGQEGQEDQEDQEDQEISSPSIGSDAQAHISPQITISEEQSPSSIDQVEVQSLSQ</sequence>
<feature type="compositionally biased region" description="Polar residues" evidence="4">
    <location>
        <begin position="89"/>
        <end position="109"/>
    </location>
</feature>
<dbReference type="PROSITE" id="PS50302">
    <property type="entry name" value="PUM"/>
    <property type="match status" value="3"/>
</dbReference>
<dbReference type="InterPro" id="IPR033133">
    <property type="entry name" value="PUM-HD"/>
</dbReference>
<feature type="compositionally biased region" description="Polar residues" evidence="4">
    <location>
        <begin position="1256"/>
        <end position="1294"/>
    </location>
</feature>
<dbReference type="Gene3D" id="1.25.10.10">
    <property type="entry name" value="Leucine-rich Repeat Variant"/>
    <property type="match status" value="1"/>
</dbReference>
<dbReference type="CDD" id="cd00590">
    <property type="entry name" value="RRM_SF"/>
    <property type="match status" value="2"/>
</dbReference>
<feature type="compositionally biased region" description="Low complexity" evidence="4">
    <location>
        <begin position="1223"/>
        <end position="1232"/>
    </location>
</feature>
<dbReference type="Gene3D" id="3.30.70.330">
    <property type="match status" value="2"/>
</dbReference>
<feature type="region of interest" description="Disordered" evidence="4">
    <location>
        <begin position="1223"/>
        <end position="1294"/>
    </location>
</feature>
<dbReference type="SUPFAM" id="SSF54928">
    <property type="entry name" value="RNA-binding domain, RBD"/>
    <property type="match status" value="2"/>
</dbReference>
<dbReference type="SMART" id="SM00360">
    <property type="entry name" value="RRM"/>
    <property type="match status" value="2"/>
</dbReference>
<keyword evidence="2" id="KW-0694">RNA-binding</keyword>
<feature type="region of interest" description="Disordered" evidence="4">
    <location>
        <begin position="597"/>
        <end position="637"/>
    </location>
</feature>
<dbReference type="SMART" id="SM00025">
    <property type="entry name" value="Pumilio"/>
    <property type="match status" value="6"/>
</dbReference>
<dbReference type="InterPro" id="IPR012677">
    <property type="entry name" value="Nucleotide-bd_a/b_plait_sf"/>
</dbReference>
<reference evidence="7 8" key="1">
    <citation type="submission" date="2018-08" db="EMBL/GenBank/DDBJ databases">
        <title>Genome and evolution of the arbuscular mycorrhizal fungus Diversispora epigaea (formerly Glomus versiforme) and its bacterial endosymbionts.</title>
        <authorList>
            <person name="Sun X."/>
            <person name="Fei Z."/>
            <person name="Harrison M."/>
        </authorList>
    </citation>
    <scope>NUCLEOTIDE SEQUENCE [LARGE SCALE GENOMIC DNA]</scope>
    <source>
        <strain evidence="7 8">IT104</strain>
    </source>
</reference>
<feature type="compositionally biased region" description="Polar residues" evidence="4">
    <location>
        <begin position="1084"/>
        <end position="1109"/>
    </location>
</feature>
<evidence type="ECO:0000256" key="1">
    <source>
        <dbReference type="ARBA" id="ARBA00022737"/>
    </source>
</evidence>
<dbReference type="PANTHER" id="PTHR47093">
    <property type="entry name" value="PROTEIN JSN1-RELATED"/>
    <property type="match status" value="1"/>
</dbReference>
<dbReference type="EMBL" id="PQFF01000020">
    <property type="protein sequence ID" value="RHZ88454.1"/>
    <property type="molecule type" value="Genomic_DNA"/>
</dbReference>
<feature type="region of interest" description="Disordered" evidence="4">
    <location>
        <begin position="89"/>
        <end position="169"/>
    </location>
</feature>
<accession>A0A397JTD4</accession>
<evidence type="ECO:0000256" key="4">
    <source>
        <dbReference type="SAM" id="MobiDB-lite"/>
    </source>
</evidence>
<feature type="region of interest" description="Disordered" evidence="4">
    <location>
        <begin position="1068"/>
        <end position="1146"/>
    </location>
</feature>
<dbReference type="PROSITE" id="PS50102">
    <property type="entry name" value="RRM"/>
    <property type="match status" value="2"/>
</dbReference>
<dbReference type="InterPro" id="IPR052645">
    <property type="entry name" value="Pumilio_domain_protein"/>
</dbReference>
<dbReference type="InterPro" id="IPR011989">
    <property type="entry name" value="ARM-like"/>
</dbReference>
<keyword evidence="8" id="KW-1185">Reference proteome</keyword>
<feature type="compositionally biased region" description="Acidic residues" evidence="4">
    <location>
        <begin position="1237"/>
        <end position="1255"/>
    </location>
</feature>
<dbReference type="Proteomes" id="UP000266861">
    <property type="component" value="Unassembled WGS sequence"/>
</dbReference>
<keyword evidence="1" id="KW-0677">Repeat</keyword>
<feature type="compositionally biased region" description="Pro residues" evidence="4">
    <location>
        <begin position="1110"/>
        <end position="1127"/>
    </location>
</feature>
<feature type="compositionally biased region" description="Polar residues" evidence="4">
    <location>
        <begin position="132"/>
        <end position="157"/>
    </location>
</feature>
<feature type="compositionally biased region" description="Low complexity" evidence="4">
    <location>
        <begin position="11"/>
        <end position="24"/>
    </location>
</feature>
<dbReference type="Pfam" id="PF00806">
    <property type="entry name" value="PUF"/>
    <property type="match status" value="3"/>
</dbReference>
<dbReference type="PROSITE" id="PS50303">
    <property type="entry name" value="PUM_HD"/>
    <property type="match status" value="1"/>
</dbReference>
<dbReference type="Pfam" id="PF00076">
    <property type="entry name" value="RRM_1"/>
    <property type="match status" value="2"/>
</dbReference>
<feature type="region of interest" description="Disordered" evidence="4">
    <location>
        <begin position="1"/>
        <end position="72"/>
    </location>
</feature>
<evidence type="ECO:0000256" key="2">
    <source>
        <dbReference type="PROSITE-ProRule" id="PRU00176"/>
    </source>
</evidence>
<evidence type="ECO:0000259" key="6">
    <source>
        <dbReference type="PROSITE" id="PS50303"/>
    </source>
</evidence>
<evidence type="ECO:0000313" key="8">
    <source>
        <dbReference type="Proteomes" id="UP000266861"/>
    </source>
</evidence>
<dbReference type="PANTHER" id="PTHR47093:SF1">
    <property type="entry name" value="PROTEIN JSN1-RELATED"/>
    <property type="match status" value="1"/>
</dbReference>
<evidence type="ECO:0000313" key="7">
    <source>
        <dbReference type="EMBL" id="RHZ88454.1"/>
    </source>
</evidence>
<dbReference type="GO" id="GO:0003723">
    <property type="term" value="F:RNA binding"/>
    <property type="evidence" value="ECO:0007669"/>
    <property type="project" value="UniProtKB-UniRule"/>
</dbReference>
<comment type="caution">
    <text evidence="7">The sequence shown here is derived from an EMBL/GenBank/DDBJ whole genome shotgun (WGS) entry which is preliminary data.</text>
</comment>
<evidence type="ECO:0008006" key="9">
    <source>
        <dbReference type="Google" id="ProtNLM"/>
    </source>
</evidence>
<dbReference type="InterPro" id="IPR000504">
    <property type="entry name" value="RRM_dom"/>
</dbReference>
<feature type="domain" description="RRM" evidence="5">
    <location>
        <begin position="520"/>
        <end position="595"/>
    </location>
</feature>
<name>A0A397JTD4_9GLOM</name>
<evidence type="ECO:0000256" key="3">
    <source>
        <dbReference type="PROSITE-ProRule" id="PRU00317"/>
    </source>
</evidence>
<feature type="repeat" description="Pumilio" evidence="3">
    <location>
        <begin position="732"/>
        <end position="767"/>
    </location>
</feature>
<evidence type="ECO:0000259" key="5">
    <source>
        <dbReference type="PROSITE" id="PS50102"/>
    </source>
</evidence>
<dbReference type="SUPFAM" id="SSF48371">
    <property type="entry name" value="ARM repeat"/>
    <property type="match status" value="1"/>
</dbReference>
<feature type="domain" description="PUM-HD" evidence="6">
    <location>
        <begin position="668"/>
        <end position="1023"/>
    </location>
</feature>
<feature type="repeat" description="Pumilio" evidence="3">
    <location>
        <begin position="805"/>
        <end position="843"/>
    </location>
</feature>
<protein>
    <recommendedName>
        <fullName evidence="9">PUM-HD domain-containing protein</fullName>
    </recommendedName>
</protein>
<feature type="repeat" description="Pumilio" evidence="3">
    <location>
        <begin position="768"/>
        <end position="803"/>
    </location>
</feature>
<feature type="compositionally biased region" description="Low complexity" evidence="4">
    <location>
        <begin position="1128"/>
        <end position="1137"/>
    </location>
</feature>
<gene>
    <name evidence="7" type="ORF">Glove_22g62</name>
</gene>
<dbReference type="GO" id="GO:0000288">
    <property type="term" value="P:nuclear-transcribed mRNA catabolic process, deadenylation-dependent decay"/>
    <property type="evidence" value="ECO:0007669"/>
    <property type="project" value="TreeGrafter"/>
</dbReference>
<feature type="compositionally biased region" description="Low complexity" evidence="4">
    <location>
        <begin position="1068"/>
        <end position="1083"/>
    </location>
</feature>
<dbReference type="InterPro" id="IPR016024">
    <property type="entry name" value="ARM-type_fold"/>
</dbReference>
<proteinExistence type="predicted"/>
<dbReference type="InterPro" id="IPR035979">
    <property type="entry name" value="RBD_domain_sf"/>
</dbReference>
<dbReference type="InterPro" id="IPR001313">
    <property type="entry name" value="Pumilio_RNA-bd_rpt"/>
</dbReference>
<feature type="domain" description="RRM" evidence="5">
    <location>
        <begin position="425"/>
        <end position="500"/>
    </location>
</feature>
<feature type="region of interest" description="Disordered" evidence="4">
    <location>
        <begin position="685"/>
        <end position="705"/>
    </location>
</feature>
<feature type="region of interest" description="Disordered" evidence="4">
    <location>
        <begin position="396"/>
        <end position="427"/>
    </location>
</feature>
<dbReference type="OrthoDB" id="2017782at2759"/>